<sequence length="328" mass="36997">ANKRHKLTYDDTHGMKGAVKRILLLILCSGFVSGRPARCSQVRNFLRYFPDVPEAQTECIACPKCPLGTGLTPLCGSIISNYTAIKCEPCTENETFSNTHSIESCRSCHDCGLRNIIQQCTPDQNRKCGNKCPERHFLDDNGFCQECYFCCPNVHESARLKRFTNPNECMPLKDMKGSDGRDGSTETVEDVLEADEQKEFLTGELRQDQPNIDLIPSDCKVSEMSQLHNHENQILLHHVQKKLDHLEKQSKKNWHSVGQILNVSEEDLDLIETDYKAGRSPTESLIGKLSTSSAVPSMRGFVEALVACNRYDVANNICNWPWDLRTVQ</sequence>
<feature type="signal peptide" evidence="7">
    <location>
        <begin position="1"/>
        <end position="34"/>
    </location>
</feature>
<keyword evidence="5" id="KW-0325">Glycoprotein</keyword>
<feature type="non-terminal residue" evidence="9">
    <location>
        <position position="1"/>
    </location>
</feature>
<dbReference type="GO" id="GO:0009986">
    <property type="term" value="C:cell surface"/>
    <property type="evidence" value="ECO:0007669"/>
    <property type="project" value="TreeGrafter"/>
</dbReference>
<evidence type="ECO:0000256" key="3">
    <source>
        <dbReference type="ARBA" id="ARBA00022737"/>
    </source>
</evidence>
<dbReference type="PANTHER" id="PTHR46605:SF1">
    <property type="entry name" value="DEATH DOMAIN-CONTAINING MEMBRANE PROTEIN NRADD"/>
    <property type="match status" value="1"/>
</dbReference>
<organism evidence="9 10">
    <name type="scientific">Stylophora pistillata</name>
    <name type="common">Smooth cauliflower coral</name>
    <dbReference type="NCBI Taxonomy" id="50429"/>
    <lineage>
        <taxon>Eukaryota</taxon>
        <taxon>Metazoa</taxon>
        <taxon>Cnidaria</taxon>
        <taxon>Anthozoa</taxon>
        <taxon>Hexacorallia</taxon>
        <taxon>Scleractinia</taxon>
        <taxon>Astrocoeniina</taxon>
        <taxon>Pocilloporidae</taxon>
        <taxon>Stylophora</taxon>
    </lineage>
</organism>
<dbReference type="PROSITE" id="PS00652">
    <property type="entry name" value="TNFR_NGFR_1"/>
    <property type="match status" value="1"/>
</dbReference>
<evidence type="ECO:0000256" key="5">
    <source>
        <dbReference type="ARBA" id="ARBA00023180"/>
    </source>
</evidence>
<feature type="repeat" description="TNFR-Cys" evidence="6">
    <location>
        <begin position="89"/>
        <end position="128"/>
    </location>
</feature>
<feature type="domain" description="TNFR-Cys" evidence="8">
    <location>
        <begin position="89"/>
        <end position="128"/>
    </location>
</feature>
<dbReference type="Gene3D" id="1.10.533.10">
    <property type="entry name" value="Death Domain, Fas"/>
    <property type="match status" value="1"/>
</dbReference>
<evidence type="ECO:0000256" key="7">
    <source>
        <dbReference type="SAM" id="SignalP"/>
    </source>
</evidence>
<dbReference type="InterPro" id="IPR001368">
    <property type="entry name" value="TNFR/NGFR_Cys_rich_reg"/>
</dbReference>
<dbReference type="GO" id="GO:0015026">
    <property type="term" value="F:coreceptor activity"/>
    <property type="evidence" value="ECO:0007669"/>
    <property type="project" value="TreeGrafter"/>
</dbReference>
<dbReference type="PROSITE" id="PS50050">
    <property type="entry name" value="TNFR_NGFR_2"/>
    <property type="match status" value="1"/>
</dbReference>
<evidence type="ECO:0000313" key="10">
    <source>
        <dbReference type="Proteomes" id="UP000225706"/>
    </source>
</evidence>
<keyword evidence="3" id="KW-0677">Repeat</keyword>
<evidence type="ECO:0000256" key="4">
    <source>
        <dbReference type="ARBA" id="ARBA00023157"/>
    </source>
</evidence>
<accession>A0A2B4R9S7</accession>
<dbReference type="GO" id="GO:0007266">
    <property type="term" value="P:Rho protein signal transduction"/>
    <property type="evidence" value="ECO:0007669"/>
    <property type="project" value="TreeGrafter"/>
</dbReference>
<feature type="chain" id="PRO_5012021584" description="TNFR-Cys domain-containing protein" evidence="7">
    <location>
        <begin position="35"/>
        <end position="328"/>
    </location>
</feature>
<feature type="disulfide bond" evidence="6">
    <location>
        <begin position="90"/>
        <end position="105"/>
    </location>
</feature>
<dbReference type="GO" id="GO:0048406">
    <property type="term" value="F:nerve growth factor binding"/>
    <property type="evidence" value="ECO:0007669"/>
    <property type="project" value="TreeGrafter"/>
</dbReference>
<dbReference type="Pfam" id="PF00531">
    <property type="entry name" value="Death"/>
    <property type="match status" value="1"/>
</dbReference>
<dbReference type="Proteomes" id="UP000225706">
    <property type="component" value="Unassembled WGS sequence"/>
</dbReference>
<keyword evidence="10" id="KW-1185">Reference proteome</keyword>
<name>A0A2B4R9S7_STYPI</name>
<protein>
    <recommendedName>
        <fullName evidence="8">TNFR-Cys domain-containing protein</fullName>
    </recommendedName>
</protein>
<keyword evidence="4 6" id="KW-1015">Disulfide bond</keyword>
<dbReference type="InterPro" id="IPR052302">
    <property type="entry name" value="Neurotrophin_rcpt-DD"/>
</dbReference>
<dbReference type="PANTHER" id="PTHR46605">
    <property type="entry name" value="TUMOR NECROSIS FACTOR RECEPTOR"/>
    <property type="match status" value="1"/>
</dbReference>
<dbReference type="GO" id="GO:0005035">
    <property type="term" value="F:death receptor activity"/>
    <property type="evidence" value="ECO:0007669"/>
    <property type="project" value="TreeGrafter"/>
</dbReference>
<comment type="caution">
    <text evidence="6">Lacks conserved residue(s) required for the propagation of feature annotation.</text>
</comment>
<dbReference type="GO" id="GO:0006915">
    <property type="term" value="P:apoptotic process"/>
    <property type="evidence" value="ECO:0007669"/>
    <property type="project" value="UniProtKB-KW"/>
</dbReference>
<dbReference type="InterPro" id="IPR011029">
    <property type="entry name" value="DEATH-like_dom_sf"/>
</dbReference>
<dbReference type="SUPFAM" id="SSF47986">
    <property type="entry name" value="DEATH domain"/>
    <property type="match status" value="1"/>
</dbReference>
<evidence type="ECO:0000313" key="9">
    <source>
        <dbReference type="EMBL" id="PFX13563.1"/>
    </source>
</evidence>
<dbReference type="InterPro" id="IPR000488">
    <property type="entry name" value="Death_dom"/>
</dbReference>
<comment type="caution">
    <text evidence="9">The sequence shown here is derived from an EMBL/GenBank/DDBJ whole genome shotgun (WGS) entry which is preliminary data.</text>
</comment>
<evidence type="ECO:0000256" key="1">
    <source>
        <dbReference type="ARBA" id="ARBA00022703"/>
    </source>
</evidence>
<evidence type="ECO:0000256" key="6">
    <source>
        <dbReference type="PROSITE-ProRule" id="PRU00206"/>
    </source>
</evidence>
<dbReference type="GO" id="GO:0005886">
    <property type="term" value="C:plasma membrane"/>
    <property type="evidence" value="ECO:0007669"/>
    <property type="project" value="TreeGrafter"/>
</dbReference>
<dbReference type="Gene3D" id="2.10.50.10">
    <property type="entry name" value="Tumor Necrosis Factor Receptor, subunit A, domain 2"/>
    <property type="match status" value="1"/>
</dbReference>
<dbReference type="OrthoDB" id="5978417at2759"/>
<keyword evidence="1" id="KW-0053">Apoptosis</keyword>
<keyword evidence="2 7" id="KW-0732">Signal</keyword>
<dbReference type="AlphaFoldDB" id="A0A2B4R9S7"/>
<proteinExistence type="predicted"/>
<gene>
    <name evidence="9" type="ORF">AWC38_SpisGene22335</name>
</gene>
<evidence type="ECO:0000256" key="2">
    <source>
        <dbReference type="ARBA" id="ARBA00022729"/>
    </source>
</evidence>
<evidence type="ECO:0000259" key="8">
    <source>
        <dbReference type="PROSITE" id="PS50050"/>
    </source>
</evidence>
<reference evidence="10" key="1">
    <citation type="journal article" date="2017" name="bioRxiv">
        <title>Comparative analysis of the genomes of Stylophora pistillata and Acropora digitifera provides evidence for extensive differences between species of corals.</title>
        <authorList>
            <person name="Voolstra C.R."/>
            <person name="Li Y."/>
            <person name="Liew Y.J."/>
            <person name="Baumgarten S."/>
            <person name="Zoccola D."/>
            <person name="Flot J.-F."/>
            <person name="Tambutte S."/>
            <person name="Allemand D."/>
            <person name="Aranda M."/>
        </authorList>
    </citation>
    <scope>NUCLEOTIDE SEQUENCE [LARGE SCALE GENOMIC DNA]</scope>
</reference>
<dbReference type="EMBL" id="LSMT01000944">
    <property type="protein sequence ID" value="PFX13563.1"/>
    <property type="molecule type" value="Genomic_DNA"/>
</dbReference>